<dbReference type="Pfam" id="PF03098">
    <property type="entry name" value="An_peroxidase"/>
    <property type="match status" value="2"/>
</dbReference>
<dbReference type="PANTHER" id="PTHR11475">
    <property type="entry name" value="OXIDASE/PEROXIDASE"/>
    <property type="match status" value="1"/>
</dbReference>
<dbReference type="AlphaFoldDB" id="A0AAV4PJL7"/>
<dbReference type="InterPro" id="IPR019791">
    <property type="entry name" value="Haem_peroxidase_animal"/>
</dbReference>
<dbReference type="GO" id="GO:0006979">
    <property type="term" value="P:response to oxidative stress"/>
    <property type="evidence" value="ECO:0007669"/>
    <property type="project" value="InterPro"/>
</dbReference>
<name>A0AAV4PJL7_CAEEX</name>
<proteinExistence type="predicted"/>
<gene>
    <name evidence="2" type="primary">Mpo</name>
    <name evidence="2" type="ORF">CEXT_160551</name>
</gene>
<dbReference type="SUPFAM" id="SSF48113">
    <property type="entry name" value="Heme-dependent peroxidases"/>
    <property type="match status" value="2"/>
</dbReference>
<dbReference type="EMBL" id="BPLR01004586">
    <property type="protein sequence ID" value="GIX95966.1"/>
    <property type="molecule type" value="Genomic_DNA"/>
</dbReference>
<evidence type="ECO:0000313" key="2">
    <source>
        <dbReference type="EMBL" id="GIX95966.1"/>
    </source>
</evidence>
<dbReference type="GO" id="GO:0020037">
    <property type="term" value="F:heme binding"/>
    <property type="evidence" value="ECO:0007669"/>
    <property type="project" value="InterPro"/>
</dbReference>
<keyword evidence="1" id="KW-0575">Peroxidase</keyword>
<evidence type="ECO:0000256" key="1">
    <source>
        <dbReference type="ARBA" id="ARBA00022559"/>
    </source>
</evidence>
<protein>
    <submittedName>
        <fullName evidence="2">Myeloperoxidase</fullName>
    </submittedName>
</protein>
<reference evidence="2 3" key="1">
    <citation type="submission" date="2021-06" db="EMBL/GenBank/DDBJ databases">
        <title>Caerostris extrusa draft genome.</title>
        <authorList>
            <person name="Kono N."/>
            <person name="Arakawa K."/>
        </authorList>
    </citation>
    <scope>NUCLEOTIDE SEQUENCE [LARGE SCALE GENOMIC DNA]</scope>
</reference>
<dbReference type="InterPro" id="IPR010255">
    <property type="entry name" value="Haem_peroxidase_sf"/>
</dbReference>
<sequence length="585" mass="66116">MASETIDKLARIYKNVHDVDLFTGGLAETPLNGAVIGPTFACLLGRQFHYLRRGDRFWYENDIPPSSFTKEQLTEIRKTTLARVLCDNADSADFMQPSAMYITDPFLNAYQTCSSADIPTMDLAKWKTLSPRFQVSATVLKDSLSRAKRQAAALMENEEITINRRSIKLRGYTPQQLNRNLSPAGIMLKPQTQRDEENGLAFNSIEDLMSALPNVDVADLLDIPKVFDCDDQTLPCDHTTKFRTITGWCNNLNNPEWGKSMRIFSRILPPMYADDMSAPKVKGRLGSILPSGRVISTQVHYDVEAPHVRYSLMVMQWGQFLDHDITFTPMNTANGKPLDCSDCESATLVHPECLPITVPADDPYYPPINRTTGRPHMYIVCSVLAGQLTLGRREQLNQVTAFVDASNVYGSDRCEARMLRTFGWGKLNVTRHPNGAKDLLPQTSNHKDCVAPSLALKLVISFVMMNSKCFSIQEFFPHFQIGDNRASEQPALAAMHTIFMREHNRIVTDLQRINPHWSDEMLYQHGIMQHITYSEFTSRVLGKSFANKYDLHSQVEGYFEGYDPNVIPLFSMSSRQQLSDLATVF</sequence>
<organism evidence="2 3">
    <name type="scientific">Caerostris extrusa</name>
    <name type="common">Bark spider</name>
    <name type="synonym">Caerostris bankana</name>
    <dbReference type="NCBI Taxonomy" id="172846"/>
    <lineage>
        <taxon>Eukaryota</taxon>
        <taxon>Metazoa</taxon>
        <taxon>Ecdysozoa</taxon>
        <taxon>Arthropoda</taxon>
        <taxon>Chelicerata</taxon>
        <taxon>Arachnida</taxon>
        <taxon>Araneae</taxon>
        <taxon>Araneomorphae</taxon>
        <taxon>Entelegynae</taxon>
        <taxon>Araneoidea</taxon>
        <taxon>Araneidae</taxon>
        <taxon>Caerostris</taxon>
    </lineage>
</organism>
<dbReference type="Gene3D" id="1.10.640.10">
    <property type="entry name" value="Haem peroxidase domain superfamily, animal type"/>
    <property type="match status" value="2"/>
</dbReference>
<dbReference type="GO" id="GO:0004601">
    <property type="term" value="F:peroxidase activity"/>
    <property type="evidence" value="ECO:0007669"/>
    <property type="project" value="UniProtKB-KW"/>
</dbReference>
<accession>A0AAV4PJL7</accession>
<keyword evidence="3" id="KW-1185">Reference proteome</keyword>
<dbReference type="Proteomes" id="UP001054945">
    <property type="component" value="Unassembled WGS sequence"/>
</dbReference>
<dbReference type="PRINTS" id="PR00457">
    <property type="entry name" value="ANPEROXIDASE"/>
</dbReference>
<dbReference type="PROSITE" id="PS50292">
    <property type="entry name" value="PEROXIDASE_3"/>
    <property type="match status" value="2"/>
</dbReference>
<evidence type="ECO:0000313" key="3">
    <source>
        <dbReference type="Proteomes" id="UP001054945"/>
    </source>
</evidence>
<comment type="caution">
    <text evidence="2">The sequence shown here is derived from an EMBL/GenBank/DDBJ whole genome shotgun (WGS) entry which is preliminary data.</text>
</comment>
<dbReference type="PANTHER" id="PTHR11475:SF134">
    <property type="entry name" value="LD42267P"/>
    <property type="match status" value="1"/>
</dbReference>
<dbReference type="InterPro" id="IPR037120">
    <property type="entry name" value="Haem_peroxidase_sf_animal"/>
</dbReference>
<keyword evidence="1" id="KW-0560">Oxidoreductase</keyword>